<dbReference type="OrthoDB" id="10537970at2759"/>
<protein>
    <submittedName>
        <fullName evidence="1">Uncharacterized protein</fullName>
    </submittedName>
</protein>
<dbReference type="Proteomes" id="UP000054630">
    <property type="component" value="Unassembled WGS sequence"/>
</dbReference>
<keyword evidence="2" id="KW-1185">Reference proteome</keyword>
<proteinExistence type="predicted"/>
<gene>
    <name evidence="1" type="ORF">T07_13121</name>
</gene>
<accession>A0A0V0S8D6</accession>
<comment type="caution">
    <text evidence="1">The sequence shown here is derived from an EMBL/GenBank/DDBJ whole genome shotgun (WGS) entry which is preliminary data.</text>
</comment>
<reference evidence="1 2" key="1">
    <citation type="submission" date="2015-01" db="EMBL/GenBank/DDBJ databases">
        <title>Evolution of Trichinella species and genotypes.</title>
        <authorList>
            <person name="Korhonen P.K."/>
            <person name="Edoardo P."/>
            <person name="Giuseppe L.R."/>
            <person name="Gasser R.B."/>
        </authorList>
    </citation>
    <scope>NUCLEOTIDE SEQUENCE [LARGE SCALE GENOMIC DNA]</scope>
    <source>
        <strain evidence="1">ISS37</strain>
    </source>
</reference>
<sequence length="161" mass="18254">MFCLDTELLQMLKQAVLFRNIAVSLNLFEKSSETKYWDIAVHEITPWAIQKKEPTLTVAVDRYLKELLLLEKNDSDIIVFFDHGKTTFSHVERISFATNCSAGIPGRVTVIQQQLTPLSECRPVGILMPIFSSRFFSELILGFSVHRGASLKAPTMSLDVY</sequence>
<name>A0A0V0S8D6_9BILA</name>
<organism evidence="1 2">
    <name type="scientific">Trichinella nelsoni</name>
    <dbReference type="NCBI Taxonomy" id="6336"/>
    <lineage>
        <taxon>Eukaryota</taxon>
        <taxon>Metazoa</taxon>
        <taxon>Ecdysozoa</taxon>
        <taxon>Nematoda</taxon>
        <taxon>Enoplea</taxon>
        <taxon>Dorylaimia</taxon>
        <taxon>Trichinellida</taxon>
        <taxon>Trichinellidae</taxon>
        <taxon>Trichinella</taxon>
    </lineage>
</organism>
<evidence type="ECO:0000313" key="2">
    <source>
        <dbReference type="Proteomes" id="UP000054630"/>
    </source>
</evidence>
<dbReference type="EMBL" id="JYDL01000030">
    <property type="protein sequence ID" value="KRX22629.1"/>
    <property type="molecule type" value="Genomic_DNA"/>
</dbReference>
<evidence type="ECO:0000313" key="1">
    <source>
        <dbReference type="EMBL" id="KRX22629.1"/>
    </source>
</evidence>
<dbReference type="AlphaFoldDB" id="A0A0V0S8D6"/>